<dbReference type="Proteomes" id="UP000030671">
    <property type="component" value="Unassembled WGS sequence"/>
</dbReference>
<evidence type="ECO:0000313" key="3">
    <source>
        <dbReference type="Proteomes" id="UP000030671"/>
    </source>
</evidence>
<evidence type="ECO:0000256" key="1">
    <source>
        <dbReference type="SAM" id="Phobius"/>
    </source>
</evidence>
<organism evidence="2 3">
    <name type="scientific">Heterobasidion irregulare (strain TC 32-1)</name>
    <dbReference type="NCBI Taxonomy" id="747525"/>
    <lineage>
        <taxon>Eukaryota</taxon>
        <taxon>Fungi</taxon>
        <taxon>Dikarya</taxon>
        <taxon>Basidiomycota</taxon>
        <taxon>Agaricomycotina</taxon>
        <taxon>Agaricomycetes</taxon>
        <taxon>Russulales</taxon>
        <taxon>Bondarzewiaceae</taxon>
        <taxon>Heterobasidion</taxon>
        <taxon>Heterobasidion annosum species complex</taxon>
    </lineage>
</organism>
<dbReference type="GeneID" id="20670815"/>
<feature type="transmembrane region" description="Helical" evidence="1">
    <location>
        <begin position="12"/>
        <end position="42"/>
    </location>
</feature>
<proteinExistence type="predicted"/>
<keyword evidence="1" id="KW-0472">Membrane</keyword>
<feature type="transmembrane region" description="Helical" evidence="1">
    <location>
        <begin position="54"/>
        <end position="82"/>
    </location>
</feature>
<dbReference type="EMBL" id="KI925460">
    <property type="protein sequence ID" value="ETW79416.1"/>
    <property type="molecule type" value="Genomic_DNA"/>
</dbReference>
<reference evidence="2 3" key="1">
    <citation type="journal article" date="2012" name="New Phytol.">
        <title>Insight into trade-off between wood decay and parasitism from the genome of a fungal forest pathogen.</title>
        <authorList>
            <person name="Olson A."/>
            <person name="Aerts A."/>
            <person name="Asiegbu F."/>
            <person name="Belbahri L."/>
            <person name="Bouzid O."/>
            <person name="Broberg A."/>
            <person name="Canback B."/>
            <person name="Coutinho P.M."/>
            <person name="Cullen D."/>
            <person name="Dalman K."/>
            <person name="Deflorio G."/>
            <person name="van Diepen L.T."/>
            <person name="Dunand C."/>
            <person name="Duplessis S."/>
            <person name="Durling M."/>
            <person name="Gonthier P."/>
            <person name="Grimwood J."/>
            <person name="Fossdal C.G."/>
            <person name="Hansson D."/>
            <person name="Henrissat B."/>
            <person name="Hietala A."/>
            <person name="Himmelstrand K."/>
            <person name="Hoffmeister D."/>
            <person name="Hogberg N."/>
            <person name="James T.Y."/>
            <person name="Karlsson M."/>
            <person name="Kohler A."/>
            <person name="Kues U."/>
            <person name="Lee Y.H."/>
            <person name="Lin Y.C."/>
            <person name="Lind M."/>
            <person name="Lindquist E."/>
            <person name="Lombard V."/>
            <person name="Lucas S."/>
            <person name="Lunden K."/>
            <person name="Morin E."/>
            <person name="Murat C."/>
            <person name="Park J."/>
            <person name="Raffaello T."/>
            <person name="Rouze P."/>
            <person name="Salamov A."/>
            <person name="Schmutz J."/>
            <person name="Solheim H."/>
            <person name="Stahlberg J."/>
            <person name="Velez H."/>
            <person name="de Vries R.P."/>
            <person name="Wiebenga A."/>
            <person name="Woodward S."/>
            <person name="Yakovlev I."/>
            <person name="Garbelotto M."/>
            <person name="Martin F."/>
            <person name="Grigoriev I.V."/>
            <person name="Stenlid J."/>
        </authorList>
    </citation>
    <scope>NUCLEOTIDE SEQUENCE [LARGE SCALE GENOMIC DNA]</scope>
    <source>
        <strain evidence="2 3">TC 32-1</strain>
    </source>
</reference>
<keyword evidence="1" id="KW-1133">Transmembrane helix</keyword>
<keyword evidence="3" id="KW-1185">Reference proteome</keyword>
<keyword evidence="1" id="KW-0812">Transmembrane</keyword>
<protein>
    <submittedName>
        <fullName evidence="2">Uncharacterized protein</fullName>
    </submittedName>
</protein>
<dbReference type="RefSeq" id="XP_009548003.1">
    <property type="nucleotide sequence ID" value="XM_009549708.1"/>
</dbReference>
<dbReference type="AlphaFoldDB" id="W4K2Y1"/>
<dbReference type="KEGG" id="hir:HETIRDRAFT_322107"/>
<dbReference type="InParanoid" id="W4K2Y1"/>
<sequence length="100" mass="11588">MPSLIPLDNLLGVAFVGVIISTAQVVHHIYLIYGVTCLQLYLYYTKHCQYDGRFVKLFVSFFLSTFMVLDTLNLIFLAHAMYYYMVTNFGDYQALVPNVW</sequence>
<dbReference type="OrthoDB" id="2535105at2759"/>
<gene>
    <name evidence="2" type="ORF">HETIRDRAFT_322107</name>
</gene>
<evidence type="ECO:0000313" key="2">
    <source>
        <dbReference type="EMBL" id="ETW79416.1"/>
    </source>
</evidence>
<dbReference type="HOGENOM" id="CLU_046025_17_0_1"/>
<name>W4K2Y1_HETIT</name>
<accession>W4K2Y1</accession>